<dbReference type="WBParaSite" id="L893_g753.t1">
    <property type="protein sequence ID" value="L893_g753.t1"/>
    <property type="gene ID" value="L893_g753"/>
</dbReference>
<keyword evidence="2" id="KW-1185">Reference proteome</keyword>
<accession>A0A1I8AML0</accession>
<evidence type="ECO:0000256" key="1">
    <source>
        <dbReference type="SAM" id="MobiDB-lite"/>
    </source>
</evidence>
<dbReference type="AlphaFoldDB" id="A0A1I8AML0"/>
<evidence type="ECO:0000313" key="3">
    <source>
        <dbReference type="WBParaSite" id="L893_g753.t1"/>
    </source>
</evidence>
<sequence length="75" mass="8643">MGTIFCDSKKRTMQLLRWVRTTATMKFSLILLFFFISVAYTCSPMADGDVRKRYANPESKGKTFNKSGQPPENRQ</sequence>
<name>A0A1I8AML0_9BILA</name>
<feature type="compositionally biased region" description="Polar residues" evidence="1">
    <location>
        <begin position="62"/>
        <end position="75"/>
    </location>
</feature>
<organism evidence="2 3">
    <name type="scientific">Steinernema glaseri</name>
    <dbReference type="NCBI Taxonomy" id="37863"/>
    <lineage>
        <taxon>Eukaryota</taxon>
        <taxon>Metazoa</taxon>
        <taxon>Ecdysozoa</taxon>
        <taxon>Nematoda</taxon>
        <taxon>Chromadorea</taxon>
        <taxon>Rhabditida</taxon>
        <taxon>Tylenchina</taxon>
        <taxon>Panagrolaimomorpha</taxon>
        <taxon>Strongyloidoidea</taxon>
        <taxon>Steinernematidae</taxon>
        <taxon>Steinernema</taxon>
    </lineage>
</organism>
<evidence type="ECO:0000313" key="2">
    <source>
        <dbReference type="Proteomes" id="UP000095287"/>
    </source>
</evidence>
<proteinExistence type="predicted"/>
<reference evidence="3" key="1">
    <citation type="submission" date="2016-11" db="UniProtKB">
        <authorList>
            <consortium name="WormBaseParasite"/>
        </authorList>
    </citation>
    <scope>IDENTIFICATION</scope>
</reference>
<protein>
    <submittedName>
        <fullName evidence="3">Transmembrane protein</fullName>
    </submittedName>
</protein>
<feature type="region of interest" description="Disordered" evidence="1">
    <location>
        <begin position="54"/>
        <end position="75"/>
    </location>
</feature>
<dbReference type="Proteomes" id="UP000095287">
    <property type="component" value="Unplaced"/>
</dbReference>